<accession>A0ABX1RA11</accession>
<proteinExistence type="predicted"/>
<dbReference type="SUPFAM" id="SSF54427">
    <property type="entry name" value="NTF2-like"/>
    <property type="match status" value="1"/>
</dbReference>
<keyword evidence="3" id="KW-1185">Reference proteome</keyword>
<dbReference type="InterPro" id="IPR032710">
    <property type="entry name" value="NTF2-like_dom_sf"/>
</dbReference>
<comment type="caution">
    <text evidence="2">The sequence shown here is derived from an EMBL/GenBank/DDBJ whole genome shotgun (WGS) entry which is preliminary data.</text>
</comment>
<name>A0ABX1RA11_9PSEU</name>
<organism evidence="2 3">
    <name type="scientific">Pseudonocardia xinjiangensis</name>
    <dbReference type="NCBI Taxonomy" id="75289"/>
    <lineage>
        <taxon>Bacteria</taxon>
        <taxon>Bacillati</taxon>
        <taxon>Actinomycetota</taxon>
        <taxon>Actinomycetes</taxon>
        <taxon>Pseudonocardiales</taxon>
        <taxon>Pseudonocardiaceae</taxon>
        <taxon>Pseudonocardia</taxon>
    </lineage>
</organism>
<protein>
    <submittedName>
        <fullName evidence="2">Nuclear transport factor 2 family protein</fullName>
    </submittedName>
</protein>
<feature type="domain" description="SnoaL-like" evidence="1">
    <location>
        <begin position="14"/>
        <end position="105"/>
    </location>
</feature>
<dbReference type="InterPro" id="IPR037401">
    <property type="entry name" value="SnoaL-like"/>
</dbReference>
<dbReference type="Pfam" id="PF12680">
    <property type="entry name" value="SnoaL_2"/>
    <property type="match status" value="1"/>
</dbReference>
<gene>
    <name evidence="2" type="ORF">HF577_07035</name>
</gene>
<evidence type="ECO:0000259" key="1">
    <source>
        <dbReference type="Pfam" id="PF12680"/>
    </source>
</evidence>
<sequence length="115" mass="12691">MTRTPQEIFAQHGAALGAADIDRIVADYSDDAVFITPRGVRHGKDGVREGVTELLADLPDAKWDIPVTLFGKDVLFIEWSAVSGSRRARDGADTFVFDGDRIRVHTVRYTLESTT</sequence>
<evidence type="ECO:0000313" key="3">
    <source>
        <dbReference type="Proteomes" id="UP001296706"/>
    </source>
</evidence>
<dbReference type="EMBL" id="JAAXKY010000014">
    <property type="protein sequence ID" value="NMH76852.1"/>
    <property type="molecule type" value="Genomic_DNA"/>
</dbReference>
<evidence type="ECO:0000313" key="2">
    <source>
        <dbReference type="EMBL" id="NMH76852.1"/>
    </source>
</evidence>
<dbReference type="RefSeq" id="WP_169394928.1">
    <property type="nucleotide sequence ID" value="NZ_BAAAJH010000003.1"/>
</dbReference>
<reference evidence="2 3" key="1">
    <citation type="submission" date="2020-04" db="EMBL/GenBank/DDBJ databases">
        <authorList>
            <person name="Klaysubun C."/>
            <person name="Duangmal K."/>
            <person name="Lipun K."/>
        </authorList>
    </citation>
    <scope>NUCLEOTIDE SEQUENCE [LARGE SCALE GENOMIC DNA]</scope>
    <source>
        <strain evidence="2 3">JCM 11839</strain>
    </source>
</reference>
<dbReference type="Proteomes" id="UP001296706">
    <property type="component" value="Unassembled WGS sequence"/>
</dbReference>
<dbReference type="Gene3D" id="3.10.450.50">
    <property type="match status" value="1"/>
</dbReference>